<dbReference type="EMBL" id="DVMS01000150">
    <property type="protein sequence ID" value="HIU39061.1"/>
    <property type="molecule type" value="Genomic_DNA"/>
</dbReference>
<evidence type="ECO:0000256" key="1">
    <source>
        <dbReference type="ARBA" id="ARBA00004141"/>
    </source>
</evidence>
<keyword evidence="5" id="KW-0653">Protein transport</keyword>
<dbReference type="HAMAP" id="MF_00902">
    <property type="entry name" value="TatC"/>
    <property type="match status" value="1"/>
</dbReference>
<accession>A0A9D1IM15</accession>
<dbReference type="PANTHER" id="PTHR30371:SF0">
    <property type="entry name" value="SEC-INDEPENDENT PROTEIN TRANSLOCASE PROTEIN TATC, CHLOROPLASTIC-RELATED"/>
    <property type="match status" value="1"/>
</dbReference>
<dbReference type="GO" id="GO:0033281">
    <property type="term" value="C:TAT protein transport complex"/>
    <property type="evidence" value="ECO:0007669"/>
    <property type="project" value="UniProtKB-UniRule"/>
</dbReference>
<keyword evidence="5" id="KW-1003">Cell membrane</keyword>
<feature type="transmembrane region" description="Helical" evidence="5">
    <location>
        <begin position="219"/>
        <end position="235"/>
    </location>
</feature>
<comment type="function">
    <text evidence="5">Part of the twin-arginine translocation (Tat) system that transports large folded proteins containing a characteristic twin-arginine motif in their signal peptide across membranes.</text>
</comment>
<dbReference type="PANTHER" id="PTHR30371">
    <property type="entry name" value="SEC-INDEPENDENT PROTEIN TRANSLOCASE PROTEIN TATC"/>
    <property type="match status" value="1"/>
</dbReference>
<keyword evidence="4 5" id="KW-0472">Membrane</keyword>
<evidence type="ECO:0000256" key="4">
    <source>
        <dbReference type="ARBA" id="ARBA00023136"/>
    </source>
</evidence>
<dbReference type="GO" id="GO:0009977">
    <property type="term" value="F:proton motive force dependent protein transmembrane transporter activity"/>
    <property type="evidence" value="ECO:0007669"/>
    <property type="project" value="TreeGrafter"/>
</dbReference>
<reference evidence="6" key="2">
    <citation type="journal article" date="2021" name="PeerJ">
        <title>Extensive microbial diversity within the chicken gut microbiome revealed by metagenomics and culture.</title>
        <authorList>
            <person name="Gilroy R."/>
            <person name="Ravi A."/>
            <person name="Getino M."/>
            <person name="Pursley I."/>
            <person name="Horton D.L."/>
            <person name="Alikhan N.F."/>
            <person name="Baker D."/>
            <person name="Gharbi K."/>
            <person name="Hall N."/>
            <person name="Watson M."/>
            <person name="Adriaenssens E.M."/>
            <person name="Foster-Nyarko E."/>
            <person name="Jarju S."/>
            <person name="Secka A."/>
            <person name="Antonio M."/>
            <person name="Oren A."/>
            <person name="Chaudhuri R.R."/>
            <person name="La Ragione R."/>
            <person name="Hildebrand F."/>
            <person name="Pallen M.J."/>
        </authorList>
    </citation>
    <scope>NUCLEOTIDE SEQUENCE</scope>
    <source>
        <strain evidence="6">17073</strain>
    </source>
</reference>
<comment type="subcellular location">
    <subcellularLocation>
        <location evidence="5">Cell membrane</location>
        <topology evidence="5">Multi-pass membrane protein</topology>
    </subcellularLocation>
    <subcellularLocation>
        <location evidence="1">Membrane</location>
        <topology evidence="1">Multi-pass membrane protein</topology>
    </subcellularLocation>
</comment>
<sequence length="264" mass="30168">MSDSNAANDKSFWGHLDDLRKVLFRMVVVLVVFMAGFFFCMPWIFDHVILAPCNGDFVLYRLFARITSGIPGLSQFSTADFHVDLINIRLTTQFFTHLSATFWLSLVCAFPVLLYLLWGFIRPALYEREARGARAAFCFGALMFYVGAAVSYFLVFPITLRFLYSYELSAAIHNTLSLDSYMSTFVSMTLVMGVVFELPLLAWVLSAVGVLRRPFFRRYRRHAIVILLIVAAIITPTSDPFTLSIVFFPLYLLYEFSALLVKKE</sequence>
<evidence type="ECO:0000256" key="5">
    <source>
        <dbReference type="HAMAP-Rule" id="MF_00902"/>
    </source>
</evidence>
<keyword evidence="2 5" id="KW-0812">Transmembrane</keyword>
<feature type="transmembrane region" description="Helical" evidence="5">
    <location>
        <begin position="22"/>
        <end position="45"/>
    </location>
</feature>
<comment type="similarity">
    <text evidence="5">Belongs to the TatC family.</text>
</comment>
<dbReference type="GO" id="GO:0065002">
    <property type="term" value="P:intracellular protein transmembrane transport"/>
    <property type="evidence" value="ECO:0007669"/>
    <property type="project" value="TreeGrafter"/>
</dbReference>
<dbReference type="Proteomes" id="UP000824076">
    <property type="component" value="Unassembled WGS sequence"/>
</dbReference>
<feature type="transmembrane region" description="Helical" evidence="5">
    <location>
        <begin position="142"/>
        <end position="164"/>
    </location>
</feature>
<feature type="transmembrane region" description="Helical" evidence="5">
    <location>
        <begin position="100"/>
        <end position="121"/>
    </location>
</feature>
<evidence type="ECO:0000256" key="2">
    <source>
        <dbReference type="ARBA" id="ARBA00022692"/>
    </source>
</evidence>
<dbReference type="GO" id="GO:0043953">
    <property type="term" value="P:protein transport by the Tat complex"/>
    <property type="evidence" value="ECO:0007669"/>
    <property type="project" value="UniProtKB-UniRule"/>
</dbReference>
<protein>
    <recommendedName>
        <fullName evidence="5">Sec-independent protein translocase protein TatC</fullName>
    </recommendedName>
</protein>
<keyword evidence="5" id="KW-0813">Transport</keyword>
<dbReference type="NCBIfam" id="TIGR00945">
    <property type="entry name" value="tatC"/>
    <property type="match status" value="1"/>
</dbReference>
<evidence type="ECO:0000313" key="6">
    <source>
        <dbReference type="EMBL" id="HIU39061.1"/>
    </source>
</evidence>
<comment type="subunit">
    <text evidence="5">Forms a complex with TatA.</text>
</comment>
<dbReference type="AlphaFoldDB" id="A0A9D1IM15"/>
<reference evidence="6" key="1">
    <citation type="submission" date="2020-10" db="EMBL/GenBank/DDBJ databases">
        <authorList>
            <person name="Gilroy R."/>
        </authorList>
    </citation>
    <scope>NUCLEOTIDE SEQUENCE</scope>
    <source>
        <strain evidence="6">17073</strain>
    </source>
</reference>
<name>A0A9D1IM15_9BACT</name>
<evidence type="ECO:0000313" key="7">
    <source>
        <dbReference type="Proteomes" id="UP000824076"/>
    </source>
</evidence>
<keyword evidence="3 5" id="KW-1133">Transmembrane helix</keyword>
<gene>
    <name evidence="5 6" type="primary">tatC</name>
    <name evidence="6" type="ORF">IAD18_05285</name>
</gene>
<keyword evidence="5" id="KW-0811">Translocation</keyword>
<feature type="transmembrane region" description="Helical" evidence="5">
    <location>
        <begin position="184"/>
        <end position="207"/>
    </location>
</feature>
<proteinExistence type="inferred from homology"/>
<comment type="caution">
    <text evidence="6">The sequence shown here is derived from an EMBL/GenBank/DDBJ whole genome shotgun (WGS) entry which is preliminary data.</text>
</comment>
<organism evidence="6 7">
    <name type="scientific">Candidatus Limisoma intestinavium</name>
    <dbReference type="NCBI Taxonomy" id="2840856"/>
    <lineage>
        <taxon>Bacteria</taxon>
        <taxon>Pseudomonadati</taxon>
        <taxon>Bacteroidota</taxon>
        <taxon>Bacteroidia</taxon>
        <taxon>Bacteroidales</taxon>
        <taxon>Candidatus Limisoma</taxon>
    </lineage>
</organism>
<dbReference type="Pfam" id="PF00902">
    <property type="entry name" value="TatC"/>
    <property type="match status" value="1"/>
</dbReference>
<dbReference type="InterPro" id="IPR002033">
    <property type="entry name" value="TatC"/>
</dbReference>
<dbReference type="PRINTS" id="PR01840">
    <property type="entry name" value="TATCFAMILY"/>
</dbReference>
<evidence type="ECO:0000256" key="3">
    <source>
        <dbReference type="ARBA" id="ARBA00022989"/>
    </source>
</evidence>
<comment type="caution">
    <text evidence="5">Lacks conserved residue(s) required for the propagation of feature annotation.</text>
</comment>